<feature type="region of interest" description="Disordered" evidence="1">
    <location>
        <begin position="452"/>
        <end position="473"/>
    </location>
</feature>
<dbReference type="KEGG" id="psco:LY89DRAFT_691586"/>
<evidence type="ECO:0000313" key="3">
    <source>
        <dbReference type="Proteomes" id="UP000070700"/>
    </source>
</evidence>
<protein>
    <submittedName>
        <fullName evidence="2">Uncharacterized protein</fullName>
    </submittedName>
</protein>
<dbReference type="SUPFAM" id="SSF48452">
    <property type="entry name" value="TPR-like"/>
    <property type="match status" value="1"/>
</dbReference>
<dbReference type="GO" id="GO:0030008">
    <property type="term" value="C:TRAPP complex"/>
    <property type="evidence" value="ECO:0007669"/>
    <property type="project" value="TreeGrafter"/>
</dbReference>
<organism evidence="2 3">
    <name type="scientific">Mollisia scopiformis</name>
    <name type="common">Conifer needle endophyte fungus</name>
    <name type="synonym">Phialocephala scopiformis</name>
    <dbReference type="NCBI Taxonomy" id="149040"/>
    <lineage>
        <taxon>Eukaryota</taxon>
        <taxon>Fungi</taxon>
        <taxon>Dikarya</taxon>
        <taxon>Ascomycota</taxon>
        <taxon>Pezizomycotina</taxon>
        <taxon>Leotiomycetes</taxon>
        <taxon>Helotiales</taxon>
        <taxon>Mollisiaceae</taxon>
        <taxon>Mollisia</taxon>
    </lineage>
</organism>
<dbReference type="Proteomes" id="UP000070700">
    <property type="component" value="Unassembled WGS sequence"/>
</dbReference>
<evidence type="ECO:0000256" key="1">
    <source>
        <dbReference type="SAM" id="MobiDB-lite"/>
    </source>
</evidence>
<dbReference type="GeneID" id="28826092"/>
<dbReference type="PANTHER" id="PTHR21581">
    <property type="entry name" value="D-ALANYL-D-ALANINE CARBOXYPEPTIDASE"/>
    <property type="match status" value="1"/>
</dbReference>
<name>A0A132B656_MOLSC</name>
<keyword evidence="3" id="KW-1185">Reference proteome</keyword>
<feature type="compositionally biased region" description="Low complexity" evidence="1">
    <location>
        <begin position="37"/>
        <end position="63"/>
    </location>
</feature>
<dbReference type="RefSeq" id="XP_018061834.1">
    <property type="nucleotide sequence ID" value="XM_018216366.1"/>
</dbReference>
<evidence type="ECO:0000313" key="2">
    <source>
        <dbReference type="EMBL" id="KUJ07479.1"/>
    </source>
</evidence>
<dbReference type="AlphaFoldDB" id="A0A132B656"/>
<dbReference type="PANTHER" id="PTHR21581:SF6">
    <property type="entry name" value="TRAFFICKING PROTEIN PARTICLE COMPLEX SUBUNIT 12"/>
    <property type="match status" value="1"/>
</dbReference>
<feature type="compositionally biased region" description="Polar residues" evidence="1">
    <location>
        <begin position="75"/>
        <end position="99"/>
    </location>
</feature>
<dbReference type="STRING" id="149040.A0A132B656"/>
<feature type="compositionally biased region" description="Basic residues" evidence="1">
    <location>
        <begin position="10"/>
        <end position="28"/>
    </location>
</feature>
<dbReference type="InParanoid" id="A0A132B656"/>
<feature type="region of interest" description="Disordered" evidence="1">
    <location>
        <begin position="1"/>
        <end position="99"/>
    </location>
</feature>
<dbReference type="OrthoDB" id="428342at2759"/>
<dbReference type="Gene3D" id="1.25.40.10">
    <property type="entry name" value="Tetratricopeptide repeat domain"/>
    <property type="match status" value="1"/>
</dbReference>
<accession>A0A132B656</accession>
<dbReference type="InterPro" id="IPR011990">
    <property type="entry name" value="TPR-like_helical_dom_sf"/>
</dbReference>
<reference evidence="2 3" key="1">
    <citation type="submission" date="2015-10" db="EMBL/GenBank/DDBJ databases">
        <title>Full genome of DAOMC 229536 Phialocephala scopiformis, a fungal endophyte of spruce producing the potent anti-insectan compound rugulosin.</title>
        <authorList>
            <consortium name="DOE Joint Genome Institute"/>
            <person name="Walker A.K."/>
            <person name="Frasz S.L."/>
            <person name="Seifert K.A."/>
            <person name="Miller J.D."/>
            <person name="Mondo S.J."/>
            <person name="Labutti K."/>
            <person name="Lipzen A."/>
            <person name="Dockter R."/>
            <person name="Kennedy M."/>
            <person name="Grigoriev I.V."/>
            <person name="Spatafora J.W."/>
        </authorList>
    </citation>
    <scope>NUCLEOTIDE SEQUENCE [LARGE SCALE GENOMIC DNA]</scope>
    <source>
        <strain evidence="2 3">CBS 120377</strain>
    </source>
</reference>
<dbReference type="EMBL" id="KQ947439">
    <property type="protein sequence ID" value="KUJ07479.1"/>
    <property type="molecule type" value="Genomic_DNA"/>
</dbReference>
<sequence length="473" mass="51556">MESLSGGSTPKRHSRHGSSGRALPRRSTRGPLDINESPISPSTSTTPSNLVHQSSSLLSPSASQYATPRLPSPQPGSNLSTLTSPSFRTARSTLSPSRSTTQLQKDFTFLLRPEIYHSLTLLDVPPPFRLASAQPSPSSSLSSLVSQGHYRSAAIKAAQLLTSTNPPPSSHTEIFDLIYTRLSCLTLCNQTTLAAQEVKALEDLNSNYYRDDLSGAHLVPWELRVLAVRLQGMGFNDARRGIMGYYDLAREARLSLTSLKKQDPRPLDEIAVWESRLEELGIRVASALIEMEDLEGATRFLATLKTSGDENGVRKALLWLCLGDVEAARSSIPSSSSSSSSDHDEENKTILALSHMADSSFSLAIPLWESLLTTSPPSPNSALYSQNLAIALLYLGRMAEARTILERLVEQGNSFHALTFNLSTIYELCTERSQALKIGLAERVAGMGIEEQGREGEEGGKRGWEKVNGDFKL</sequence>
<dbReference type="GO" id="GO:0005794">
    <property type="term" value="C:Golgi apparatus"/>
    <property type="evidence" value="ECO:0007669"/>
    <property type="project" value="TreeGrafter"/>
</dbReference>
<gene>
    <name evidence="2" type="ORF">LY89DRAFT_691586</name>
</gene>
<proteinExistence type="predicted"/>